<accession>A0A841D7E6</accession>
<keyword evidence="8" id="KW-0902">Two-component regulatory system</keyword>
<keyword evidence="9" id="KW-0812">Transmembrane</keyword>
<evidence type="ECO:0000256" key="1">
    <source>
        <dbReference type="ARBA" id="ARBA00000085"/>
    </source>
</evidence>
<proteinExistence type="predicted"/>
<dbReference type="InterPro" id="IPR011712">
    <property type="entry name" value="Sig_transdc_His_kin_sub3_dim/P"/>
</dbReference>
<dbReference type="EMBL" id="JACHJJ010000024">
    <property type="protein sequence ID" value="MBB5966542.1"/>
    <property type="molecule type" value="Genomic_DNA"/>
</dbReference>
<evidence type="ECO:0000256" key="5">
    <source>
        <dbReference type="ARBA" id="ARBA00022741"/>
    </source>
</evidence>
<evidence type="ECO:0000313" key="12">
    <source>
        <dbReference type="EMBL" id="MBB5966542.1"/>
    </source>
</evidence>
<reference evidence="12 13" key="1">
    <citation type="submission" date="2020-08" db="EMBL/GenBank/DDBJ databases">
        <title>Genomic Encyclopedia of Type Strains, Phase III (KMG-III): the genomes of soil and plant-associated and newly described type strains.</title>
        <authorList>
            <person name="Whitman W."/>
        </authorList>
    </citation>
    <scope>NUCLEOTIDE SEQUENCE [LARGE SCALE GENOMIC DNA]</scope>
    <source>
        <strain evidence="12 13">CECT 3303</strain>
    </source>
</reference>
<dbReference type="Pfam" id="PF07730">
    <property type="entry name" value="HisKA_3"/>
    <property type="match status" value="1"/>
</dbReference>
<evidence type="ECO:0000256" key="8">
    <source>
        <dbReference type="ARBA" id="ARBA00023012"/>
    </source>
</evidence>
<dbReference type="InterPro" id="IPR050482">
    <property type="entry name" value="Sensor_HK_TwoCompSys"/>
</dbReference>
<dbReference type="PANTHER" id="PTHR24421">
    <property type="entry name" value="NITRATE/NITRITE SENSOR PROTEIN NARX-RELATED"/>
    <property type="match status" value="1"/>
</dbReference>
<sequence length="405" mass="42663">MPTAPARTALQALVRNPAGLLWSPWPWRSLAYLLSSAPIGLLPVYLPFLAYVYGILPAAVLAVLVVAGAGIPVARFERLRLRLVDLDPLPDPHAGPRPPGLRARVRARLRSPATWRDFGYALVSLMALWWIDLSVIALAGGVPAILMSAPFQPDASPVLGAVLAVAGFAALPVAAYPITAWAGGRAVMARAVLAPRDAELIEVVRSRARLVDAFELERRRIERDLHDGAQQRLVALTLTLGMAGLDLEPGSPAAARVAEAHEQALLALAELRELIRGVHPKVLTDHGLPDAALDVAGRSPVPAEVDIALPGRLPAPVEAAAYFVIAEALANVARHSRANRCRIRGRLVGETLLMEIRDDGIGGADPAGGTGLAGLADRVAVVDGRMSVSSPAGGPTLLRVEIPCG</sequence>
<dbReference type="RefSeq" id="WP_184946734.1">
    <property type="nucleotide sequence ID" value="NZ_BAAAWZ010000004.1"/>
</dbReference>
<dbReference type="InterPro" id="IPR025828">
    <property type="entry name" value="Put_sensor_dom"/>
</dbReference>
<feature type="domain" description="Signal transduction histidine kinase subgroup 3 dimerisation and phosphoacceptor" evidence="10">
    <location>
        <begin position="217"/>
        <end position="283"/>
    </location>
</feature>
<evidence type="ECO:0000256" key="4">
    <source>
        <dbReference type="ARBA" id="ARBA00022679"/>
    </source>
</evidence>
<feature type="transmembrane region" description="Helical" evidence="9">
    <location>
        <begin position="54"/>
        <end position="74"/>
    </location>
</feature>
<evidence type="ECO:0000259" key="11">
    <source>
        <dbReference type="Pfam" id="PF13796"/>
    </source>
</evidence>
<gene>
    <name evidence="12" type="ORF">FHS22_005834</name>
</gene>
<dbReference type="GO" id="GO:0005524">
    <property type="term" value="F:ATP binding"/>
    <property type="evidence" value="ECO:0007669"/>
    <property type="project" value="UniProtKB-KW"/>
</dbReference>
<dbReference type="GO" id="GO:0016020">
    <property type="term" value="C:membrane"/>
    <property type="evidence" value="ECO:0007669"/>
    <property type="project" value="InterPro"/>
</dbReference>
<organism evidence="12 13">
    <name type="scientific">Planomonospora venezuelensis</name>
    <dbReference type="NCBI Taxonomy" id="1999"/>
    <lineage>
        <taxon>Bacteria</taxon>
        <taxon>Bacillati</taxon>
        <taxon>Actinomycetota</taxon>
        <taxon>Actinomycetes</taxon>
        <taxon>Streptosporangiales</taxon>
        <taxon>Streptosporangiaceae</taxon>
        <taxon>Planomonospora</taxon>
    </lineage>
</organism>
<dbReference type="Gene3D" id="1.20.5.1930">
    <property type="match status" value="1"/>
</dbReference>
<name>A0A841D7E6_PLAVE</name>
<keyword evidence="6 12" id="KW-0418">Kinase</keyword>
<dbReference type="PANTHER" id="PTHR24421:SF10">
    <property type="entry name" value="NITRATE_NITRITE SENSOR PROTEIN NARQ"/>
    <property type="match status" value="1"/>
</dbReference>
<dbReference type="Gene3D" id="3.30.565.10">
    <property type="entry name" value="Histidine kinase-like ATPase, C-terminal domain"/>
    <property type="match status" value="1"/>
</dbReference>
<dbReference type="CDD" id="cd16917">
    <property type="entry name" value="HATPase_UhpB-NarQ-NarX-like"/>
    <property type="match status" value="1"/>
</dbReference>
<comment type="catalytic activity">
    <reaction evidence="1">
        <text>ATP + protein L-histidine = ADP + protein N-phospho-L-histidine.</text>
        <dbReference type="EC" id="2.7.13.3"/>
    </reaction>
</comment>
<evidence type="ECO:0000313" key="13">
    <source>
        <dbReference type="Proteomes" id="UP000562352"/>
    </source>
</evidence>
<dbReference type="Proteomes" id="UP000562352">
    <property type="component" value="Unassembled WGS sequence"/>
</dbReference>
<dbReference type="GO" id="GO:0000155">
    <property type="term" value="F:phosphorelay sensor kinase activity"/>
    <property type="evidence" value="ECO:0007669"/>
    <property type="project" value="InterPro"/>
</dbReference>
<keyword evidence="5" id="KW-0547">Nucleotide-binding</keyword>
<feature type="transmembrane region" description="Helical" evidence="9">
    <location>
        <begin position="118"/>
        <end position="146"/>
    </location>
</feature>
<keyword evidence="7" id="KW-0067">ATP-binding</keyword>
<evidence type="ECO:0000259" key="10">
    <source>
        <dbReference type="Pfam" id="PF07730"/>
    </source>
</evidence>
<dbReference type="GO" id="GO:0046983">
    <property type="term" value="F:protein dimerization activity"/>
    <property type="evidence" value="ECO:0007669"/>
    <property type="project" value="InterPro"/>
</dbReference>
<dbReference type="SUPFAM" id="SSF55874">
    <property type="entry name" value="ATPase domain of HSP90 chaperone/DNA topoisomerase II/histidine kinase"/>
    <property type="match status" value="1"/>
</dbReference>
<evidence type="ECO:0000256" key="6">
    <source>
        <dbReference type="ARBA" id="ARBA00022777"/>
    </source>
</evidence>
<evidence type="ECO:0000256" key="2">
    <source>
        <dbReference type="ARBA" id="ARBA00012438"/>
    </source>
</evidence>
<comment type="caution">
    <text evidence="12">The sequence shown here is derived from an EMBL/GenBank/DDBJ whole genome shotgun (WGS) entry which is preliminary data.</text>
</comment>
<evidence type="ECO:0000256" key="7">
    <source>
        <dbReference type="ARBA" id="ARBA00022840"/>
    </source>
</evidence>
<keyword evidence="4" id="KW-0808">Transferase</keyword>
<keyword evidence="3" id="KW-0597">Phosphoprotein</keyword>
<dbReference type="AlphaFoldDB" id="A0A841D7E6"/>
<keyword evidence="13" id="KW-1185">Reference proteome</keyword>
<protein>
    <recommendedName>
        <fullName evidence="2">histidine kinase</fullName>
        <ecNumber evidence="2">2.7.13.3</ecNumber>
    </recommendedName>
</protein>
<dbReference type="InterPro" id="IPR036890">
    <property type="entry name" value="HATPase_C_sf"/>
</dbReference>
<keyword evidence="9" id="KW-0472">Membrane</keyword>
<evidence type="ECO:0000256" key="9">
    <source>
        <dbReference type="SAM" id="Phobius"/>
    </source>
</evidence>
<dbReference type="Pfam" id="PF13796">
    <property type="entry name" value="Sensor"/>
    <property type="match status" value="1"/>
</dbReference>
<keyword evidence="9" id="KW-1133">Transmembrane helix</keyword>
<dbReference type="EC" id="2.7.13.3" evidence="2"/>
<feature type="transmembrane region" description="Helical" evidence="9">
    <location>
        <begin position="158"/>
        <end position="178"/>
    </location>
</feature>
<feature type="domain" description="Putative sensor" evidence="11">
    <location>
        <begin position="32"/>
        <end position="193"/>
    </location>
</feature>
<evidence type="ECO:0000256" key="3">
    <source>
        <dbReference type="ARBA" id="ARBA00022553"/>
    </source>
</evidence>